<dbReference type="GeneID" id="86061166"/>
<sequence length="175" mass="19748">MKTRADIYGHEATELLRIISMYPGLSEKQLCRFYPDREDVTKNLLSHLSRQGRTRQTDTGGYFPYRNDRMETDSGMVRAAWVLLDFIDRAEYHSSSEFPVKIAFFSGGELYEIIHAAAGQEAIASHALRQSRDSGSRRIVLVDSPEQIPLLEFPGITGFCTVDAAGNVSYYKKST</sequence>
<organism evidence="1 2">
    <name type="scientific">Hungatella effluvii</name>
    <dbReference type="NCBI Taxonomy" id="1096246"/>
    <lineage>
        <taxon>Bacteria</taxon>
        <taxon>Bacillati</taxon>
        <taxon>Bacillota</taxon>
        <taxon>Clostridia</taxon>
        <taxon>Lachnospirales</taxon>
        <taxon>Lachnospiraceae</taxon>
        <taxon>Hungatella</taxon>
    </lineage>
</organism>
<reference evidence="1 2" key="1">
    <citation type="submission" date="2018-05" db="EMBL/GenBank/DDBJ databases">
        <title>Genomic Encyclopedia of Type Strains, Phase IV (KMG-IV): sequencing the most valuable type-strain genomes for metagenomic binning, comparative biology and taxonomic classification.</title>
        <authorList>
            <person name="Goeker M."/>
        </authorList>
    </citation>
    <scope>NUCLEOTIDE SEQUENCE [LARGE SCALE GENOMIC DNA]</scope>
    <source>
        <strain evidence="1 2">DSM 24995</strain>
    </source>
</reference>
<dbReference type="EMBL" id="QJKD01000004">
    <property type="protein sequence ID" value="PXX54317.1"/>
    <property type="molecule type" value="Genomic_DNA"/>
</dbReference>
<dbReference type="AlphaFoldDB" id="A0A2V3Y9Z1"/>
<name>A0A2V3Y9Z1_9FIRM</name>
<proteinExistence type="predicted"/>
<dbReference type="InterPro" id="IPR043752">
    <property type="entry name" value="DUF5697"/>
</dbReference>
<gene>
    <name evidence="1" type="ORF">DFR60_104142</name>
</gene>
<comment type="caution">
    <text evidence="1">The sequence shown here is derived from an EMBL/GenBank/DDBJ whole genome shotgun (WGS) entry which is preliminary data.</text>
</comment>
<protein>
    <submittedName>
        <fullName evidence="1">Uncharacterized protein</fullName>
    </submittedName>
</protein>
<keyword evidence="2" id="KW-1185">Reference proteome</keyword>
<evidence type="ECO:0000313" key="2">
    <source>
        <dbReference type="Proteomes" id="UP000248057"/>
    </source>
</evidence>
<accession>A0A2V3Y9Z1</accession>
<dbReference type="Proteomes" id="UP000248057">
    <property type="component" value="Unassembled WGS sequence"/>
</dbReference>
<dbReference type="RefSeq" id="WP_110322654.1">
    <property type="nucleotide sequence ID" value="NZ_QJKD01000004.1"/>
</dbReference>
<evidence type="ECO:0000313" key="1">
    <source>
        <dbReference type="EMBL" id="PXX54317.1"/>
    </source>
</evidence>
<dbReference type="Pfam" id="PF18954">
    <property type="entry name" value="DUF5697"/>
    <property type="match status" value="1"/>
</dbReference>